<evidence type="ECO:0000313" key="1">
    <source>
        <dbReference type="EMBL" id="PMD25185.1"/>
    </source>
</evidence>
<evidence type="ECO:0000313" key="2">
    <source>
        <dbReference type="Proteomes" id="UP000235672"/>
    </source>
</evidence>
<proteinExistence type="predicted"/>
<sequence length="81" mass="9430">MDSPACYIEMRRVFQVHQHVRLRLGLVDRRCSCVFRAWELGPSRDDPPHLKDGKVSLGLFGTLVSAHFLLVRWAHAKTRCW</sequence>
<dbReference type="AlphaFoldDB" id="A0A2J6QFZ5"/>
<organism evidence="1 2">
    <name type="scientific">Hyaloscypha hepaticicola</name>
    <dbReference type="NCBI Taxonomy" id="2082293"/>
    <lineage>
        <taxon>Eukaryota</taxon>
        <taxon>Fungi</taxon>
        <taxon>Dikarya</taxon>
        <taxon>Ascomycota</taxon>
        <taxon>Pezizomycotina</taxon>
        <taxon>Leotiomycetes</taxon>
        <taxon>Helotiales</taxon>
        <taxon>Hyaloscyphaceae</taxon>
        <taxon>Hyaloscypha</taxon>
    </lineage>
</organism>
<accession>A0A2J6QFZ5</accession>
<dbReference type="EMBL" id="KZ613471">
    <property type="protein sequence ID" value="PMD25185.1"/>
    <property type="molecule type" value="Genomic_DNA"/>
</dbReference>
<gene>
    <name evidence="1" type="ORF">NA56DRAFT_642960</name>
</gene>
<dbReference type="Proteomes" id="UP000235672">
    <property type="component" value="Unassembled WGS sequence"/>
</dbReference>
<reference evidence="1 2" key="1">
    <citation type="submission" date="2016-05" db="EMBL/GenBank/DDBJ databases">
        <title>A degradative enzymes factory behind the ericoid mycorrhizal symbiosis.</title>
        <authorList>
            <consortium name="DOE Joint Genome Institute"/>
            <person name="Martino E."/>
            <person name="Morin E."/>
            <person name="Grelet G."/>
            <person name="Kuo A."/>
            <person name="Kohler A."/>
            <person name="Daghino S."/>
            <person name="Barry K."/>
            <person name="Choi C."/>
            <person name="Cichocki N."/>
            <person name="Clum A."/>
            <person name="Copeland A."/>
            <person name="Hainaut M."/>
            <person name="Haridas S."/>
            <person name="Labutti K."/>
            <person name="Lindquist E."/>
            <person name="Lipzen A."/>
            <person name="Khouja H.-R."/>
            <person name="Murat C."/>
            <person name="Ohm R."/>
            <person name="Olson A."/>
            <person name="Spatafora J."/>
            <person name="Veneault-Fourrey C."/>
            <person name="Henrissat B."/>
            <person name="Grigoriev I."/>
            <person name="Martin F."/>
            <person name="Perotto S."/>
        </authorList>
    </citation>
    <scope>NUCLEOTIDE SEQUENCE [LARGE SCALE GENOMIC DNA]</scope>
    <source>
        <strain evidence="1 2">UAMH 7357</strain>
    </source>
</reference>
<name>A0A2J6QFZ5_9HELO</name>
<protein>
    <submittedName>
        <fullName evidence="1">Uncharacterized protein</fullName>
    </submittedName>
</protein>
<keyword evidence="2" id="KW-1185">Reference proteome</keyword>